<proteinExistence type="predicted"/>
<protein>
    <submittedName>
        <fullName evidence="1">Uncharacterized protein</fullName>
    </submittedName>
</protein>
<dbReference type="Proteomes" id="UP000176944">
    <property type="component" value="Chromosome"/>
</dbReference>
<name>A0A9Q9UW86_MOOP1</name>
<gene>
    <name evidence="1" type="ORF">BJP36_36540</name>
</gene>
<accession>A0A9Q9UW86</accession>
<reference evidence="1" key="2">
    <citation type="submission" date="2022-10" db="EMBL/GenBank/DDBJ databases">
        <authorList>
            <person name="Ngo T.-E."/>
        </authorList>
    </citation>
    <scope>NUCLEOTIDE SEQUENCE</scope>
    <source>
        <strain evidence="1">JHB</strain>
    </source>
</reference>
<evidence type="ECO:0000313" key="1">
    <source>
        <dbReference type="EMBL" id="WAN69603.1"/>
    </source>
</evidence>
<sequence length="68" mass="7686">MLTALVRKNSTVKGEGWSAIVPFSFAHSAFTRPSGQWSWIQLRTSIQHIFLEAILGITSLEFPEILLR</sequence>
<organism evidence="1">
    <name type="scientific">Moorena producens (strain JHB)</name>
    <dbReference type="NCBI Taxonomy" id="1454205"/>
    <lineage>
        <taxon>Bacteria</taxon>
        <taxon>Bacillati</taxon>
        <taxon>Cyanobacteriota</taxon>
        <taxon>Cyanophyceae</taxon>
        <taxon>Coleofasciculales</taxon>
        <taxon>Coleofasciculaceae</taxon>
        <taxon>Moorena</taxon>
    </lineage>
</organism>
<dbReference type="AlphaFoldDB" id="A0A9Q9UW86"/>
<dbReference type="EMBL" id="CP017708">
    <property type="protein sequence ID" value="WAN69603.1"/>
    <property type="molecule type" value="Genomic_DNA"/>
</dbReference>
<reference evidence="1" key="1">
    <citation type="journal article" date="2017" name="Proc. Natl. Acad. Sci. U.S.A.">
        <title>Comparative genomics uncovers the prolific and distinctive metabolic potential of the cyanobacterial genus Moorea.</title>
        <authorList>
            <person name="Leao T."/>
            <person name="Castelao G."/>
            <person name="Korobeynikov A."/>
            <person name="Monroe E.A."/>
            <person name="Podell S."/>
            <person name="Glukhov E."/>
            <person name="Allen E.E."/>
            <person name="Gerwick W.H."/>
            <person name="Gerwick L."/>
        </authorList>
    </citation>
    <scope>NUCLEOTIDE SEQUENCE</scope>
    <source>
        <strain evidence="1">JHB</strain>
    </source>
</reference>